<keyword evidence="1" id="KW-0472">Membrane</keyword>
<dbReference type="EMBL" id="CAEZXI010000035">
    <property type="protein sequence ID" value="CAB4682100.1"/>
    <property type="molecule type" value="Genomic_DNA"/>
</dbReference>
<evidence type="ECO:0000256" key="1">
    <source>
        <dbReference type="SAM" id="Phobius"/>
    </source>
</evidence>
<feature type="transmembrane region" description="Helical" evidence="1">
    <location>
        <begin position="45"/>
        <end position="66"/>
    </location>
</feature>
<evidence type="ECO:0000313" key="2">
    <source>
        <dbReference type="EMBL" id="CAB4682100.1"/>
    </source>
</evidence>
<keyword evidence="1" id="KW-1133">Transmembrane helix</keyword>
<protein>
    <submittedName>
        <fullName evidence="2">Unannotated protein</fullName>
    </submittedName>
</protein>
<keyword evidence="1" id="KW-0812">Transmembrane</keyword>
<sequence>MVLTQGFELSPFSTAFFARSAAPIITEGFEVLVHEVMEAITTSPLVTVVALPFTLTSIFLLLVLSLKYVGAIFS</sequence>
<accession>A0A6J6N617</accession>
<gene>
    <name evidence="2" type="ORF">UFOPK2362_00483</name>
</gene>
<reference evidence="2" key="1">
    <citation type="submission" date="2020-05" db="EMBL/GenBank/DDBJ databases">
        <authorList>
            <person name="Chiriac C."/>
            <person name="Salcher M."/>
            <person name="Ghai R."/>
            <person name="Kavagutti S V."/>
        </authorList>
    </citation>
    <scope>NUCLEOTIDE SEQUENCE</scope>
</reference>
<dbReference type="AlphaFoldDB" id="A0A6J6N617"/>
<organism evidence="2">
    <name type="scientific">freshwater metagenome</name>
    <dbReference type="NCBI Taxonomy" id="449393"/>
    <lineage>
        <taxon>unclassified sequences</taxon>
        <taxon>metagenomes</taxon>
        <taxon>ecological metagenomes</taxon>
    </lineage>
</organism>
<proteinExistence type="predicted"/>
<name>A0A6J6N617_9ZZZZ</name>